<dbReference type="InterPro" id="IPR044926">
    <property type="entry name" value="RGS_subdomain_2"/>
</dbReference>
<evidence type="ECO:0008006" key="4">
    <source>
        <dbReference type="Google" id="ProtNLM"/>
    </source>
</evidence>
<feature type="transmembrane region" description="Helical" evidence="1">
    <location>
        <begin position="22"/>
        <end position="44"/>
    </location>
</feature>
<name>A0ABR4IF60_9EURO</name>
<evidence type="ECO:0000256" key="1">
    <source>
        <dbReference type="SAM" id="Phobius"/>
    </source>
</evidence>
<keyword evidence="3" id="KW-1185">Reference proteome</keyword>
<keyword evidence="1" id="KW-1133">Transmembrane helix</keyword>
<feature type="transmembrane region" description="Helical" evidence="1">
    <location>
        <begin position="156"/>
        <end position="177"/>
    </location>
</feature>
<dbReference type="SUPFAM" id="SSF48097">
    <property type="entry name" value="Regulator of G-protein signaling, RGS"/>
    <property type="match status" value="1"/>
</dbReference>
<proteinExistence type="predicted"/>
<feature type="transmembrane region" description="Helical" evidence="1">
    <location>
        <begin position="242"/>
        <end position="264"/>
    </location>
</feature>
<accession>A0ABR4IF60</accession>
<feature type="transmembrane region" description="Helical" evidence="1">
    <location>
        <begin position="276"/>
        <end position="297"/>
    </location>
</feature>
<sequence length="566" mass="64361">MGSELGITADSKPQAVYSAVSIWWAVWAGVWTVAVALGMAFLISRRHLPILRVRSLALSLSAIVLLHLYWLSVQFGVMIGPIMPGEAQYWLMGIWLPCGLALFHGSNSHFLHVAKLQKKYANYAEYQSHLRESPPDSRKNRGLIARFRRLEYSAKVVILVAISMFIQIFLTILMWLISRKWHDSWGIPGTEVHGTEMQKKVEQGRGWEWWPGVFWQVFWSWIVAPIILWNSRHIHDTQGWRAQTIGCSIAGLHATPMWLIGLFVPAMEVVNQYWIPPQWICLSILIIEICTIFLPCWEVMRHQSLHQETLDAIRQWELRTKGAGSDTKSMGSTATMVESMMSGWKSTNDSVLSDNSSRESILNMSALEYVLERNPMPLQKFSALNDFSGENVAFLTSVGEWKCSLPKVLQDSTGSLTANDKEVIRECFNRALYIYAEFISVSHAEFPVNISSQDLRKLETVFETPARILYGDEVEVDPATPFMKHGFSEPLASPSYSDFSESSVTAIKNRAQYMGEVPGSFNATVFEEAEQSIKYLVLTNTWPKFIKKRQSWTESTETLRSSPEMV</sequence>
<keyword evidence="1" id="KW-0472">Membrane</keyword>
<feature type="transmembrane region" description="Helical" evidence="1">
    <location>
        <begin position="89"/>
        <end position="111"/>
    </location>
</feature>
<reference evidence="2 3" key="1">
    <citation type="submission" date="2024-07" db="EMBL/GenBank/DDBJ databases">
        <title>Section-level genome sequencing and comparative genomics of Aspergillus sections Usti and Cavernicolus.</title>
        <authorList>
            <consortium name="Lawrence Berkeley National Laboratory"/>
            <person name="Nybo J.L."/>
            <person name="Vesth T.C."/>
            <person name="Theobald S."/>
            <person name="Frisvad J.C."/>
            <person name="Larsen T.O."/>
            <person name="Kjaerboelling I."/>
            <person name="Rothschild-Mancinelli K."/>
            <person name="Lyhne E.K."/>
            <person name="Kogle M.E."/>
            <person name="Barry K."/>
            <person name="Clum A."/>
            <person name="Na H."/>
            <person name="Ledsgaard L."/>
            <person name="Lin J."/>
            <person name="Lipzen A."/>
            <person name="Kuo A."/>
            <person name="Riley R."/>
            <person name="Mondo S."/>
            <person name="LaButti K."/>
            <person name="Haridas S."/>
            <person name="Pangalinan J."/>
            <person name="Salamov A.A."/>
            <person name="Simmons B.A."/>
            <person name="Magnuson J.K."/>
            <person name="Chen J."/>
            <person name="Drula E."/>
            <person name="Henrissat B."/>
            <person name="Wiebenga A."/>
            <person name="Lubbers R.J."/>
            <person name="Gomes A.C."/>
            <person name="Makela M.R."/>
            <person name="Stajich J."/>
            <person name="Grigoriev I.V."/>
            <person name="Mortensen U.H."/>
            <person name="De vries R.P."/>
            <person name="Baker S.E."/>
            <person name="Andersen M.R."/>
        </authorList>
    </citation>
    <scope>NUCLEOTIDE SEQUENCE [LARGE SCALE GENOMIC DNA]</scope>
    <source>
        <strain evidence="2 3">CBS 600.67</strain>
    </source>
</reference>
<gene>
    <name evidence="2" type="ORF">BDW59DRAFT_145132</name>
</gene>
<feature type="transmembrane region" description="Helical" evidence="1">
    <location>
        <begin position="209"/>
        <end position="230"/>
    </location>
</feature>
<protein>
    <recommendedName>
        <fullName evidence="4">RGS domain-containing protein</fullName>
    </recommendedName>
</protein>
<feature type="transmembrane region" description="Helical" evidence="1">
    <location>
        <begin position="56"/>
        <end position="83"/>
    </location>
</feature>
<evidence type="ECO:0000313" key="3">
    <source>
        <dbReference type="Proteomes" id="UP001610335"/>
    </source>
</evidence>
<organism evidence="2 3">
    <name type="scientific">Aspergillus cavernicola</name>
    <dbReference type="NCBI Taxonomy" id="176166"/>
    <lineage>
        <taxon>Eukaryota</taxon>
        <taxon>Fungi</taxon>
        <taxon>Dikarya</taxon>
        <taxon>Ascomycota</taxon>
        <taxon>Pezizomycotina</taxon>
        <taxon>Eurotiomycetes</taxon>
        <taxon>Eurotiomycetidae</taxon>
        <taxon>Eurotiales</taxon>
        <taxon>Aspergillaceae</taxon>
        <taxon>Aspergillus</taxon>
        <taxon>Aspergillus subgen. Nidulantes</taxon>
    </lineage>
</organism>
<dbReference type="Proteomes" id="UP001610335">
    <property type="component" value="Unassembled WGS sequence"/>
</dbReference>
<comment type="caution">
    <text evidence="2">The sequence shown here is derived from an EMBL/GenBank/DDBJ whole genome shotgun (WGS) entry which is preliminary data.</text>
</comment>
<dbReference type="Gene3D" id="1.10.167.10">
    <property type="entry name" value="Regulator of G-protein Signalling 4, domain 2"/>
    <property type="match status" value="1"/>
</dbReference>
<dbReference type="EMBL" id="JBFXLS010000030">
    <property type="protein sequence ID" value="KAL2826403.1"/>
    <property type="molecule type" value="Genomic_DNA"/>
</dbReference>
<keyword evidence="1" id="KW-0812">Transmembrane</keyword>
<dbReference type="InterPro" id="IPR036305">
    <property type="entry name" value="RGS_sf"/>
</dbReference>
<evidence type="ECO:0000313" key="2">
    <source>
        <dbReference type="EMBL" id="KAL2826403.1"/>
    </source>
</evidence>